<dbReference type="Pfam" id="PF18760">
    <property type="entry name" value="ART-PolyVal"/>
    <property type="match status" value="1"/>
</dbReference>
<proteinExistence type="predicted"/>
<name>A0A928V265_9SPHI</name>
<evidence type="ECO:0000313" key="3">
    <source>
        <dbReference type="Proteomes" id="UP000616201"/>
    </source>
</evidence>
<dbReference type="Proteomes" id="UP000616201">
    <property type="component" value="Unassembled WGS sequence"/>
</dbReference>
<evidence type="ECO:0000313" key="2">
    <source>
        <dbReference type="EMBL" id="MBE8714769.1"/>
    </source>
</evidence>
<gene>
    <name evidence="2" type="ORF">C4F49_13865</name>
</gene>
<organism evidence="2 3">
    <name type="scientific">Sphingobacterium hungaricum</name>
    <dbReference type="NCBI Taxonomy" id="2082723"/>
    <lineage>
        <taxon>Bacteria</taxon>
        <taxon>Pseudomonadati</taxon>
        <taxon>Bacteroidota</taxon>
        <taxon>Sphingobacteriia</taxon>
        <taxon>Sphingobacteriales</taxon>
        <taxon>Sphingobacteriaceae</taxon>
        <taxon>Sphingobacterium</taxon>
    </lineage>
</organism>
<sequence>MNYLIWNIMDANTRLKIDPTMIFYHGTHAFFERFEDSFRGSNTAWDNTVHGFFFADKKENALLFGDTIITANLEVKNPLDLRLHSIFNDESQASIIWNMLTCEKIDNNTALKLIKDEISLGKIHDMYGSLHSIGEHEMMLEAGYDGIISDLGDEQIEYVVFQAMQITLLSIDRETFRGYTR</sequence>
<accession>A0A928V265</accession>
<reference evidence="2" key="1">
    <citation type="submission" date="2018-02" db="EMBL/GenBank/DDBJ databases">
        <authorList>
            <person name="Vasarhelyi B.M."/>
            <person name="Deshmukh S."/>
            <person name="Balint B."/>
            <person name="Kukolya J."/>
        </authorList>
    </citation>
    <scope>NUCLEOTIDE SEQUENCE</scope>
    <source>
        <strain evidence="2">KB22</strain>
    </source>
</reference>
<protein>
    <recommendedName>
        <fullName evidence="1">ART-PolyVal-like domain-containing protein</fullName>
    </recommendedName>
</protein>
<evidence type="ECO:0000259" key="1">
    <source>
        <dbReference type="Pfam" id="PF18760"/>
    </source>
</evidence>
<comment type="caution">
    <text evidence="2">The sequence shown here is derived from an EMBL/GenBank/DDBJ whole genome shotgun (WGS) entry which is preliminary data.</text>
</comment>
<dbReference type="EMBL" id="PRDK01000008">
    <property type="protein sequence ID" value="MBE8714769.1"/>
    <property type="molecule type" value="Genomic_DNA"/>
</dbReference>
<dbReference type="InterPro" id="IPR049522">
    <property type="entry name" value="ART-PolyVal_dom"/>
</dbReference>
<feature type="domain" description="ART-PolyVal-like" evidence="1">
    <location>
        <begin position="21"/>
        <end position="167"/>
    </location>
</feature>
<dbReference type="AlphaFoldDB" id="A0A928V265"/>
<keyword evidence="3" id="KW-1185">Reference proteome</keyword>